<dbReference type="Pfam" id="PF00037">
    <property type="entry name" value="Fer4"/>
    <property type="match status" value="1"/>
</dbReference>
<keyword evidence="2" id="KW-0004">4Fe-4S</keyword>
<evidence type="ECO:0000313" key="10">
    <source>
        <dbReference type="EMBL" id="MCQ5121056.1"/>
    </source>
</evidence>
<dbReference type="InterPro" id="IPR058240">
    <property type="entry name" value="rSAM_sf"/>
</dbReference>
<feature type="domain" description="4Fe-4S ferredoxin-type" evidence="8">
    <location>
        <begin position="42"/>
        <end position="74"/>
    </location>
</feature>
<reference evidence="10 11" key="1">
    <citation type="submission" date="2022-06" db="EMBL/GenBank/DDBJ databases">
        <title>Isolation of gut microbiota from human fecal samples.</title>
        <authorList>
            <person name="Pamer E.G."/>
            <person name="Barat B."/>
            <person name="Waligurski E."/>
            <person name="Medina S."/>
            <person name="Paddock L."/>
            <person name="Mostad J."/>
        </authorList>
    </citation>
    <scope>NUCLEOTIDE SEQUENCE [LARGE SCALE GENOMIC DNA]</scope>
    <source>
        <strain evidence="10 11">DFI.6.1</strain>
    </source>
</reference>
<dbReference type="SUPFAM" id="SSF102114">
    <property type="entry name" value="Radical SAM enzymes"/>
    <property type="match status" value="1"/>
</dbReference>
<feature type="domain" description="4Fe-4S ferredoxin-type" evidence="8">
    <location>
        <begin position="75"/>
        <end position="103"/>
    </location>
</feature>
<evidence type="ECO:0000259" key="8">
    <source>
        <dbReference type="PROSITE" id="PS51379"/>
    </source>
</evidence>
<dbReference type="InterPro" id="IPR040074">
    <property type="entry name" value="BssD/PflA/YjjW"/>
</dbReference>
<dbReference type="RefSeq" id="WP_256197358.1">
    <property type="nucleotide sequence ID" value="NZ_JANGCH010000002.1"/>
</dbReference>
<dbReference type="InterPro" id="IPR007197">
    <property type="entry name" value="rSAM"/>
</dbReference>
<evidence type="ECO:0000256" key="1">
    <source>
        <dbReference type="ARBA" id="ARBA00001966"/>
    </source>
</evidence>
<evidence type="ECO:0000256" key="5">
    <source>
        <dbReference type="ARBA" id="ARBA00023004"/>
    </source>
</evidence>
<dbReference type="InterPro" id="IPR017900">
    <property type="entry name" value="4Fe4S_Fe_S_CS"/>
</dbReference>
<dbReference type="InterPro" id="IPR012839">
    <property type="entry name" value="Organic_radical_activase"/>
</dbReference>
<comment type="catalytic activity">
    <reaction evidence="7">
        <text>glycyl-[protein] + reduced [flavodoxin] + S-adenosyl-L-methionine = glycin-2-yl radical-[protein] + semiquinone [flavodoxin] + 5'-deoxyadenosine + L-methionine + H(+)</text>
        <dbReference type="Rhea" id="RHEA:61976"/>
        <dbReference type="Rhea" id="RHEA-COMP:10622"/>
        <dbReference type="Rhea" id="RHEA-COMP:14480"/>
        <dbReference type="Rhea" id="RHEA-COMP:15993"/>
        <dbReference type="Rhea" id="RHEA-COMP:15994"/>
        <dbReference type="ChEBI" id="CHEBI:15378"/>
        <dbReference type="ChEBI" id="CHEBI:17319"/>
        <dbReference type="ChEBI" id="CHEBI:29947"/>
        <dbReference type="ChEBI" id="CHEBI:32722"/>
        <dbReference type="ChEBI" id="CHEBI:57618"/>
        <dbReference type="ChEBI" id="CHEBI:57844"/>
        <dbReference type="ChEBI" id="CHEBI:59789"/>
        <dbReference type="ChEBI" id="CHEBI:140311"/>
    </reaction>
</comment>
<dbReference type="InterPro" id="IPR034457">
    <property type="entry name" value="Organic_radical-activating"/>
</dbReference>
<dbReference type="Gene3D" id="3.20.20.70">
    <property type="entry name" value="Aldolase class I"/>
    <property type="match status" value="1"/>
</dbReference>
<protein>
    <submittedName>
        <fullName evidence="10">YjjW family glycine radical enzyme activase</fullName>
    </submittedName>
</protein>
<dbReference type="InterPro" id="IPR013785">
    <property type="entry name" value="Aldolase_TIM"/>
</dbReference>
<dbReference type="InterPro" id="IPR023912">
    <property type="entry name" value="YjjW_bact"/>
</dbReference>
<evidence type="ECO:0000256" key="6">
    <source>
        <dbReference type="ARBA" id="ARBA00023014"/>
    </source>
</evidence>
<dbReference type="EMBL" id="JANGCH010000002">
    <property type="protein sequence ID" value="MCQ5121056.1"/>
    <property type="molecule type" value="Genomic_DNA"/>
</dbReference>
<dbReference type="PIRSF" id="PIRSF000371">
    <property type="entry name" value="PFL_act_enz"/>
    <property type="match status" value="1"/>
</dbReference>
<keyword evidence="6" id="KW-0411">Iron-sulfur</keyword>
<gene>
    <name evidence="10" type="ORF">NE663_02115</name>
</gene>
<evidence type="ECO:0000256" key="4">
    <source>
        <dbReference type="ARBA" id="ARBA00022723"/>
    </source>
</evidence>
<evidence type="ECO:0000313" key="11">
    <source>
        <dbReference type="Proteomes" id="UP001524435"/>
    </source>
</evidence>
<dbReference type="PANTHER" id="PTHR30352">
    <property type="entry name" value="PYRUVATE FORMATE-LYASE-ACTIVATING ENZYME"/>
    <property type="match status" value="1"/>
</dbReference>
<dbReference type="Gene3D" id="3.30.70.20">
    <property type="match status" value="1"/>
</dbReference>
<dbReference type="SFLD" id="SFLDS00029">
    <property type="entry name" value="Radical_SAM"/>
    <property type="match status" value="1"/>
</dbReference>
<keyword evidence="5" id="KW-0408">Iron</keyword>
<dbReference type="PROSITE" id="PS51379">
    <property type="entry name" value="4FE4S_FER_2"/>
    <property type="match status" value="2"/>
</dbReference>
<dbReference type="PANTHER" id="PTHR30352:SF13">
    <property type="entry name" value="GLYCYL-RADICAL ENZYME ACTIVATING ENZYME YJJW-RELATED"/>
    <property type="match status" value="1"/>
</dbReference>
<accession>A0ABT1SIK5</accession>
<dbReference type="SFLD" id="SFLDF00392">
    <property type="entry name" value="YjjI_activase"/>
    <property type="match status" value="1"/>
</dbReference>
<evidence type="ECO:0000256" key="2">
    <source>
        <dbReference type="ARBA" id="ARBA00022485"/>
    </source>
</evidence>
<dbReference type="SUPFAM" id="SSF54862">
    <property type="entry name" value="4Fe-4S ferredoxins"/>
    <property type="match status" value="1"/>
</dbReference>
<name>A0ABT1SIK5_9FIRM</name>
<dbReference type="InterPro" id="IPR017896">
    <property type="entry name" value="4Fe4S_Fe-S-bd"/>
</dbReference>
<dbReference type="PROSITE" id="PS51918">
    <property type="entry name" value="RADICAL_SAM"/>
    <property type="match status" value="1"/>
</dbReference>
<sequence>MPMHWIVAFMMKAPVNNIIDFSNVDGPGNRCAIFFQSCPFSCLYCHNPETIRMCVHCGKCVATCPTQALRMEAGKVVFEASRCVKCDTCIRVCEHQASPRIQMMSVADLCEHISKLKPFIRGITVSGGECMNQAAFLLDLFQEVKKMGLTCLIDSNGAHDFSKYPQLLALCDGVMLDVKAVDPHFHQKLCGADNAMVLRNLDYLLKNGKLQEVRTVLLPNEKEQNRKTVSYVSARIKDRSQYKLIRYRPYGVREAGVKAFGNQTLAMEEVAELVEICEKNQNHLCRIA</sequence>
<dbReference type="NCBIfam" id="TIGR04041">
    <property type="entry name" value="activase_YjjW"/>
    <property type="match status" value="1"/>
</dbReference>
<dbReference type="Proteomes" id="UP001524435">
    <property type="component" value="Unassembled WGS sequence"/>
</dbReference>
<proteinExistence type="predicted"/>
<dbReference type="SFLD" id="SFLDG01118">
    <property type="entry name" value="activating_enzymes__group_2"/>
    <property type="match status" value="1"/>
</dbReference>
<dbReference type="SFLD" id="SFLDG01066">
    <property type="entry name" value="organic_radical-activating_enz"/>
    <property type="match status" value="1"/>
</dbReference>
<keyword evidence="11" id="KW-1185">Reference proteome</keyword>
<comment type="caution">
    <text evidence="10">The sequence shown here is derived from an EMBL/GenBank/DDBJ whole genome shotgun (WGS) entry which is preliminary data.</text>
</comment>
<keyword evidence="4" id="KW-0479">Metal-binding</keyword>
<keyword evidence="3" id="KW-0949">S-adenosyl-L-methionine</keyword>
<evidence type="ECO:0000259" key="9">
    <source>
        <dbReference type="PROSITE" id="PS51918"/>
    </source>
</evidence>
<comment type="cofactor">
    <cofactor evidence="1">
        <name>[4Fe-4S] cluster</name>
        <dbReference type="ChEBI" id="CHEBI:49883"/>
    </cofactor>
</comment>
<dbReference type="Pfam" id="PF04055">
    <property type="entry name" value="Radical_SAM"/>
    <property type="match status" value="1"/>
</dbReference>
<evidence type="ECO:0000256" key="7">
    <source>
        <dbReference type="ARBA" id="ARBA00047365"/>
    </source>
</evidence>
<organism evidence="10 11">
    <name type="scientific">Massilicoli timonensis</name>
    <dbReference type="NCBI Taxonomy" id="2015901"/>
    <lineage>
        <taxon>Bacteria</taxon>
        <taxon>Bacillati</taxon>
        <taxon>Bacillota</taxon>
        <taxon>Erysipelotrichia</taxon>
        <taxon>Erysipelotrichales</taxon>
        <taxon>Erysipelotrichaceae</taxon>
        <taxon>Massilicoli</taxon>
    </lineage>
</organism>
<dbReference type="PROSITE" id="PS00198">
    <property type="entry name" value="4FE4S_FER_1"/>
    <property type="match status" value="2"/>
</dbReference>
<evidence type="ECO:0000256" key="3">
    <source>
        <dbReference type="ARBA" id="ARBA00022691"/>
    </source>
</evidence>
<feature type="domain" description="Radical SAM core" evidence="9">
    <location>
        <begin position="24"/>
        <end position="286"/>
    </location>
</feature>